<evidence type="ECO:0000256" key="5">
    <source>
        <dbReference type="ARBA" id="ARBA00037941"/>
    </source>
</evidence>
<evidence type="ECO:0000256" key="4">
    <source>
        <dbReference type="ARBA" id="ARBA00023002"/>
    </source>
</evidence>
<evidence type="ECO:0000313" key="7">
    <source>
        <dbReference type="EMBL" id="ASJ95550.1"/>
    </source>
</evidence>
<keyword evidence="2" id="KW-0285">Flavoprotein</keyword>
<dbReference type="RefSeq" id="WP_088903757.1">
    <property type="nucleotide sequence ID" value="NZ_CP022272.1"/>
</dbReference>
<gene>
    <name evidence="7" type="ORF">CFF01_02535</name>
</gene>
<keyword evidence="3" id="KW-0274">FAD</keyword>
<proteinExistence type="inferred from homology"/>
<dbReference type="Gene3D" id="3.50.50.60">
    <property type="entry name" value="FAD/NAD(P)-binding domain"/>
    <property type="match status" value="1"/>
</dbReference>
<dbReference type="Gene3D" id="3.30.9.10">
    <property type="entry name" value="D-Amino Acid Oxidase, subunit A, domain 2"/>
    <property type="match status" value="1"/>
</dbReference>
<dbReference type="Proteomes" id="UP000198233">
    <property type="component" value="Chromosome"/>
</dbReference>
<dbReference type="Pfam" id="PF01266">
    <property type="entry name" value="DAO"/>
    <property type="match status" value="1"/>
</dbReference>
<evidence type="ECO:0000259" key="6">
    <source>
        <dbReference type="Pfam" id="PF01266"/>
    </source>
</evidence>
<evidence type="ECO:0000256" key="1">
    <source>
        <dbReference type="ARBA" id="ARBA00001974"/>
    </source>
</evidence>
<comment type="similarity">
    <text evidence="5">Belongs to the L2HGDH family.</text>
</comment>
<evidence type="ECO:0000256" key="3">
    <source>
        <dbReference type="ARBA" id="ARBA00022827"/>
    </source>
</evidence>
<dbReference type="AlphaFoldDB" id="A0AAC9TUI6"/>
<dbReference type="PANTHER" id="PTHR43104:SF4">
    <property type="entry name" value="L-2-HYDROXYGLUTARATE DEHYDROGENASE, MITOCHONDRIAL"/>
    <property type="match status" value="1"/>
</dbReference>
<dbReference type="PANTHER" id="PTHR43104">
    <property type="entry name" value="L-2-HYDROXYGLUTARATE DEHYDROGENASE, MITOCHONDRIAL"/>
    <property type="match status" value="1"/>
</dbReference>
<dbReference type="InterPro" id="IPR006076">
    <property type="entry name" value="FAD-dep_OxRdtase"/>
</dbReference>
<evidence type="ECO:0000313" key="8">
    <source>
        <dbReference type="Proteomes" id="UP000198233"/>
    </source>
</evidence>
<keyword evidence="4" id="KW-0560">Oxidoreductase</keyword>
<dbReference type="KEGG" id="smav:CFF01_02535"/>
<feature type="domain" description="FAD dependent oxidoreductase" evidence="6">
    <location>
        <begin position="5"/>
        <end position="369"/>
    </location>
</feature>
<protein>
    <submittedName>
        <fullName evidence="7">FAD-dependent oxidoreductase</fullName>
    </submittedName>
</protein>
<name>A0AAC9TUI6_9GAMM</name>
<sequence>MDKMDAVVVGAGVVGLAVAARLSQRFKRVLLVDRAEAIGTGISSRNSEVIHAGIYYPTGSLKARLCVQGKHDLYAYCARRSIAVNPLGKVIVASHKGQEAKLDALLEQGRANGVEDLEPLSRRQLAELEPALKAAGGLFSPSTGIIDSHGYMYSLLAEAEANGVIFAAHTEFMGASAHNNGFSIELVNDGLVLQIDTHYLINSAGLYACELASKIEGLGSAFIPTLHWCKGHYFSYQGKSPFRHLIYPVPEPGLKGLGIHATLDLAGQLKFGPDTLYLPRSSGEEYAVPESLKATFYRAISAYFPQIELDRLQADYAGIRPKLQGPNDSQVSDFVIQGEAEHGLAGLVNLIGIESPGLTASLAIADQVSKRLPSL</sequence>
<reference evidence="7 8" key="1">
    <citation type="submission" date="2017-06" db="EMBL/GenBank/DDBJ databases">
        <title>Complete genome sequence of Shewanella marisflavi EP1 associated with anaerobic 2,4-dinitrotoluene reduction and salt tolerance.</title>
        <authorList>
            <person name="Huang J."/>
        </authorList>
    </citation>
    <scope>NUCLEOTIDE SEQUENCE [LARGE SCALE GENOMIC DNA]</scope>
    <source>
        <strain evidence="7 8">EP1</strain>
    </source>
</reference>
<comment type="cofactor">
    <cofactor evidence="1">
        <name>FAD</name>
        <dbReference type="ChEBI" id="CHEBI:57692"/>
    </cofactor>
</comment>
<dbReference type="InterPro" id="IPR036188">
    <property type="entry name" value="FAD/NAD-bd_sf"/>
</dbReference>
<accession>A0AAC9TUI6</accession>
<dbReference type="EMBL" id="CP022272">
    <property type="protein sequence ID" value="ASJ95550.1"/>
    <property type="molecule type" value="Genomic_DNA"/>
</dbReference>
<dbReference type="SUPFAM" id="SSF51905">
    <property type="entry name" value="FAD/NAD(P)-binding domain"/>
    <property type="match status" value="1"/>
</dbReference>
<organism evidence="7 8">
    <name type="scientific">Shewanella marisflavi</name>
    <dbReference type="NCBI Taxonomy" id="260364"/>
    <lineage>
        <taxon>Bacteria</taxon>
        <taxon>Pseudomonadati</taxon>
        <taxon>Pseudomonadota</taxon>
        <taxon>Gammaproteobacteria</taxon>
        <taxon>Alteromonadales</taxon>
        <taxon>Shewanellaceae</taxon>
        <taxon>Shewanella</taxon>
    </lineage>
</organism>
<evidence type="ECO:0000256" key="2">
    <source>
        <dbReference type="ARBA" id="ARBA00022630"/>
    </source>
</evidence>
<dbReference type="GO" id="GO:0047545">
    <property type="term" value="F:(S)-2-hydroxyglutarate dehydrogenase activity"/>
    <property type="evidence" value="ECO:0007669"/>
    <property type="project" value="TreeGrafter"/>
</dbReference>